<sequence length="96" mass="10666">MRSRMNTRSSRLTVTFSHPFVLAGYADELPAGAYEVIVEEELIQGLSFVAYRTAATYLLVHGKGCRAGRTELRLITQNDLETAQSRASGFDTKQKP</sequence>
<keyword evidence="2" id="KW-1185">Reference proteome</keyword>
<organism evidence="1 2">
    <name type="scientific">Leisingera daeponensis</name>
    <dbReference type="NCBI Taxonomy" id="405746"/>
    <lineage>
        <taxon>Bacteria</taxon>
        <taxon>Pseudomonadati</taxon>
        <taxon>Pseudomonadota</taxon>
        <taxon>Alphaproteobacteria</taxon>
        <taxon>Rhodobacterales</taxon>
        <taxon>Roseobacteraceae</taxon>
        <taxon>Leisingera</taxon>
    </lineage>
</organism>
<evidence type="ECO:0000313" key="2">
    <source>
        <dbReference type="Proteomes" id="UP000766629"/>
    </source>
</evidence>
<reference evidence="1 2" key="1">
    <citation type="submission" date="2021-06" db="EMBL/GenBank/DDBJ databases">
        <title>50 bacteria genomes isolated from Dapeng, Shenzhen, China.</title>
        <authorList>
            <person name="Zheng W."/>
            <person name="Yu S."/>
            <person name="Huang Y."/>
        </authorList>
    </citation>
    <scope>NUCLEOTIDE SEQUENCE [LARGE SCALE GENOMIC DNA]</scope>
    <source>
        <strain evidence="1 2">DP1N14-2</strain>
    </source>
</reference>
<dbReference type="EMBL" id="JAHVJA010000014">
    <property type="protein sequence ID" value="MBY6141872.1"/>
    <property type="molecule type" value="Genomic_DNA"/>
</dbReference>
<proteinExistence type="predicted"/>
<name>A0ABS7NL25_9RHOB</name>
<accession>A0ABS7NL25</accession>
<comment type="caution">
    <text evidence="1">The sequence shown here is derived from an EMBL/GenBank/DDBJ whole genome shotgun (WGS) entry which is preliminary data.</text>
</comment>
<evidence type="ECO:0000313" key="1">
    <source>
        <dbReference type="EMBL" id="MBY6141872.1"/>
    </source>
</evidence>
<dbReference type="Proteomes" id="UP000766629">
    <property type="component" value="Unassembled WGS sequence"/>
</dbReference>
<protein>
    <submittedName>
        <fullName evidence="1">Uncharacterized protein</fullName>
    </submittedName>
</protein>
<gene>
    <name evidence="1" type="ORF">KUV26_20745</name>
</gene>